<proteinExistence type="predicted"/>
<keyword evidence="1" id="KW-0732">Signal</keyword>
<dbReference type="eggNOG" id="ENOG5032YPK">
    <property type="taxonomic scope" value="Bacteria"/>
</dbReference>
<dbReference type="AlphaFoldDB" id="A0A246F9P4"/>
<name>A0A246F9P4_PSENT</name>
<gene>
    <name evidence="2" type="ORF">CEG18_20075</name>
</gene>
<reference evidence="2 3" key="1">
    <citation type="submission" date="2017-06" db="EMBL/GenBank/DDBJ databases">
        <title>Draft genome of Pseudomonas nitroreducens DF05.</title>
        <authorList>
            <person name="Iyer R."/>
        </authorList>
    </citation>
    <scope>NUCLEOTIDE SEQUENCE [LARGE SCALE GENOMIC DNA]</scope>
    <source>
        <strain evidence="2 3">DF05</strain>
    </source>
</reference>
<feature type="signal peptide" evidence="1">
    <location>
        <begin position="1"/>
        <end position="25"/>
    </location>
</feature>
<dbReference type="RefSeq" id="WP_088420040.1">
    <property type="nucleotide sequence ID" value="NZ_NJBA01000007.1"/>
</dbReference>
<dbReference type="EMBL" id="NJBA01000007">
    <property type="protein sequence ID" value="OWP49040.1"/>
    <property type="molecule type" value="Genomic_DNA"/>
</dbReference>
<evidence type="ECO:0000256" key="1">
    <source>
        <dbReference type="SAM" id="SignalP"/>
    </source>
</evidence>
<feature type="chain" id="PRO_5012760800" evidence="1">
    <location>
        <begin position="26"/>
        <end position="170"/>
    </location>
</feature>
<dbReference type="Proteomes" id="UP000198145">
    <property type="component" value="Unassembled WGS sequence"/>
</dbReference>
<organism evidence="2 3">
    <name type="scientific">Pseudomonas nitroreducens</name>
    <dbReference type="NCBI Taxonomy" id="46680"/>
    <lineage>
        <taxon>Bacteria</taxon>
        <taxon>Pseudomonadati</taxon>
        <taxon>Pseudomonadota</taxon>
        <taxon>Gammaproteobacteria</taxon>
        <taxon>Pseudomonadales</taxon>
        <taxon>Pseudomonadaceae</taxon>
        <taxon>Pseudomonas</taxon>
    </lineage>
</organism>
<evidence type="ECO:0000313" key="2">
    <source>
        <dbReference type="EMBL" id="OWP49040.1"/>
    </source>
</evidence>
<comment type="caution">
    <text evidence="2">The sequence shown here is derived from an EMBL/GenBank/DDBJ whole genome shotgun (WGS) entry which is preliminary data.</text>
</comment>
<sequence length="170" mass="19451">MRLHSALAFCAVLSTGFALPMAAHAEDAPNSKQVMEQHKQAINNRIADIDYKRKRIVEANMKLTPQETEKFWPIYNSYRTEADKLSKQTLAIIIDYANSYNTGSVSNDDAAKLQKQVLELQDDRQDLKEKYLKRIAKEVSPQRALRFLQIEDQLDAMALLEVSREIPLAE</sequence>
<protein>
    <submittedName>
        <fullName evidence="2">Transcriptional regulator</fullName>
    </submittedName>
</protein>
<evidence type="ECO:0000313" key="3">
    <source>
        <dbReference type="Proteomes" id="UP000198145"/>
    </source>
</evidence>
<dbReference type="STRING" id="46680.GCA_000807755_06887"/>
<accession>A0A246F9P4</accession>